<gene>
    <name evidence="2" type="ORF">EHQ43_19060</name>
</gene>
<accession>A0A7I0HMV9</accession>
<sequence length="298" mass="34553">MKLIQRTILPITFIIFPFSLFGESKLFMMYGIKLGQKRNLVSEIYGKPFKSHTFEDGYSYDAFKLDEHILVVESENKRPDLVWAIQIQGNKNPKFFGLNEINLGDNAEKVISTFGKPDEIRNAYDEQTKEELKNIQYYSYDTSRNFSFEVQNQKVTSIKLSFKGIASVADTLEITSTFKILQSKNLYQIALLLDQNFILKEKDQKEFKITENPVVVLHTKNEISNRFFNLPNSLANLSPNDILESLDLKNDNQFVFGKYLKFKKGDETIHLFFLKSYEGWTLKEINIESTPNSAESLK</sequence>
<proteinExistence type="predicted"/>
<keyword evidence="1" id="KW-1133">Transmembrane helix</keyword>
<dbReference type="AlphaFoldDB" id="A0A7I0HMV9"/>
<evidence type="ECO:0000256" key="1">
    <source>
        <dbReference type="SAM" id="Phobius"/>
    </source>
</evidence>
<reference evidence="2 3" key="1">
    <citation type="journal article" date="2019" name="PLoS Negl. Trop. Dis.">
        <title>Revisiting the worldwide diversity of Leptospira species in the environment.</title>
        <authorList>
            <person name="Vincent A.T."/>
            <person name="Schiettekatte O."/>
            <person name="Bourhy P."/>
            <person name="Veyrier F.J."/>
            <person name="Picardeau M."/>
        </authorList>
    </citation>
    <scope>NUCLEOTIDE SEQUENCE [LARGE SCALE GENOMIC DNA]</scope>
    <source>
        <strain evidence="2 3">201800273</strain>
    </source>
</reference>
<keyword evidence="1" id="KW-0472">Membrane</keyword>
<dbReference type="RefSeq" id="WP_135772047.1">
    <property type="nucleotide sequence ID" value="NZ_RQFT01000017.1"/>
</dbReference>
<evidence type="ECO:0000313" key="3">
    <source>
        <dbReference type="Proteomes" id="UP000297641"/>
    </source>
</evidence>
<comment type="caution">
    <text evidence="2">The sequence shown here is derived from an EMBL/GenBank/DDBJ whole genome shotgun (WGS) entry which is preliminary data.</text>
</comment>
<dbReference type="EMBL" id="RQFT01000017">
    <property type="protein sequence ID" value="TGL01182.1"/>
    <property type="molecule type" value="Genomic_DNA"/>
</dbReference>
<dbReference type="Proteomes" id="UP000297641">
    <property type="component" value="Unassembled WGS sequence"/>
</dbReference>
<protein>
    <submittedName>
        <fullName evidence="2">Uncharacterized protein</fullName>
    </submittedName>
</protein>
<evidence type="ECO:0000313" key="2">
    <source>
        <dbReference type="EMBL" id="TGL01182.1"/>
    </source>
</evidence>
<organism evidence="2 3">
    <name type="scientific">Leptospira bouyouniensis</name>
    <dbReference type="NCBI Taxonomy" id="2484911"/>
    <lineage>
        <taxon>Bacteria</taxon>
        <taxon>Pseudomonadati</taxon>
        <taxon>Spirochaetota</taxon>
        <taxon>Spirochaetia</taxon>
        <taxon>Leptospirales</taxon>
        <taxon>Leptospiraceae</taxon>
        <taxon>Leptospira</taxon>
    </lineage>
</organism>
<feature type="transmembrane region" description="Helical" evidence="1">
    <location>
        <begin position="7"/>
        <end position="32"/>
    </location>
</feature>
<name>A0A7I0HMV9_9LEPT</name>
<keyword evidence="1" id="KW-0812">Transmembrane</keyword>